<sequence length="521" mass="60436">MVLFDCLLLNLMTYAVIISTSFYFYLRYRYTFWQRQGCPVPLEPHIIYGHTKEVTKMKTWVGEHYASIYFNTNGYKFVGFYQFQKPKLMLRDLNIIKDVFTKEFSTFPNRGIVFDDKLEPLTGNLLTLEGHKWKVLRNKLTPAFTIGKIKNMIDLIDGRAQEMVRILEAPAVIDEQVEFKELLARFSTDVISIVAFGFETNSLANPDAEFRKVGRMLFSTSIESIIRNALNALAPSLIGLLKVRSIKKEYADFFYNVVNDTVRYREENNIQRNDFLDLLMKIKRGQNLASEEESKLVLNENEGKEDFKFTMDVLAAQCFVWFIGGYETSSITLTFTFFELAQNPEVQMRAQDEIDSVLIKHNGKLTYEILQEMTYLDMIVSEALRKYPPVPNLTRKAVKPYKLPNSDFTLNKGLQVVIPVYAIHNDPEYWPEPEKFIPERFTEDEKHNRPQYAYLPFGAGPRLCIGMRFGMMQVKVALFRILSTYNISLSKNMKLPIKLNPKTIPANPDGGMFLHVTKRKN</sequence>
<dbReference type="GO" id="GO:0020037">
    <property type="term" value="F:heme binding"/>
    <property type="evidence" value="ECO:0007669"/>
    <property type="project" value="InterPro"/>
</dbReference>
<evidence type="ECO:0000256" key="10">
    <source>
        <dbReference type="ARBA" id="ARBA00023004"/>
    </source>
</evidence>
<dbReference type="InterPro" id="IPR036396">
    <property type="entry name" value="Cyt_P450_sf"/>
</dbReference>
<proteinExistence type="evidence at transcript level"/>
<name>A0A2D1GSF0_APHGO</name>
<reference evidence="17" key="3">
    <citation type="submission" date="2022-10" db="EMBL/GenBank/DDBJ databases">
        <authorList>
            <consortium name="ENA_rothamsted_submissions"/>
            <consortium name="culmorum"/>
            <person name="King R."/>
        </authorList>
    </citation>
    <scope>NUCLEOTIDE SEQUENCE</scope>
</reference>
<dbReference type="GO" id="GO:0004497">
    <property type="term" value="F:monooxygenase activity"/>
    <property type="evidence" value="ECO:0007669"/>
    <property type="project" value="UniProtKB-KW"/>
</dbReference>
<comment type="subcellular location">
    <subcellularLocation>
        <location evidence="3">Endoplasmic reticulum membrane</location>
        <topology evidence="3">Peripheral membrane protein</topology>
    </subcellularLocation>
    <subcellularLocation>
        <location evidence="2">Microsome membrane</location>
        <topology evidence="2">Peripheral membrane protein</topology>
    </subcellularLocation>
</comment>
<dbReference type="GO" id="GO:0005506">
    <property type="term" value="F:iron ion binding"/>
    <property type="evidence" value="ECO:0007669"/>
    <property type="project" value="InterPro"/>
</dbReference>
<keyword evidence="10 13" id="KW-0408">Iron</keyword>
<feature type="binding site" description="axial binding residue" evidence="13">
    <location>
        <position position="464"/>
    </location>
    <ligand>
        <name>heme</name>
        <dbReference type="ChEBI" id="CHEBI:30413"/>
    </ligand>
    <ligandPart>
        <name>Fe</name>
        <dbReference type="ChEBI" id="CHEBI:18248"/>
    </ligandPart>
</feature>
<dbReference type="AlphaFoldDB" id="A0A2D1GSF0"/>
<organism evidence="16">
    <name type="scientific">Aphis gossypii</name>
    <name type="common">Cotton aphid</name>
    <dbReference type="NCBI Taxonomy" id="80765"/>
    <lineage>
        <taxon>Eukaryota</taxon>
        <taxon>Metazoa</taxon>
        <taxon>Ecdysozoa</taxon>
        <taxon>Arthropoda</taxon>
        <taxon>Hexapoda</taxon>
        <taxon>Insecta</taxon>
        <taxon>Pterygota</taxon>
        <taxon>Neoptera</taxon>
        <taxon>Paraneoptera</taxon>
        <taxon>Hemiptera</taxon>
        <taxon>Sternorrhyncha</taxon>
        <taxon>Aphidomorpha</taxon>
        <taxon>Aphidoidea</taxon>
        <taxon>Aphididae</taxon>
        <taxon>Aphidini</taxon>
        <taxon>Aphis</taxon>
        <taxon>Aphis</taxon>
    </lineage>
</organism>
<dbReference type="OrthoDB" id="2789670at2759"/>
<evidence type="ECO:0000313" key="17">
    <source>
        <dbReference type="EMBL" id="CAH1711090.1"/>
    </source>
</evidence>
<dbReference type="PRINTS" id="PR00463">
    <property type="entry name" value="EP450I"/>
</dbReference>
<dbReference type="GO" id="GO:0005789">
    <property type="term" value="C:endoplasmic reticulum membrane"/>
    <property type="evidence" value="ECO:0007669"/>
    <property type="project" value="UniProtKB-SubCell"/>
</dbReference>
<evidence type="ECO:0000256" key="9">
    <source>
        <dbReference type="ARBA" id="ARBA00023002"/>
    </source>
</evidence>
<dbReference type="EMBL" id="MF471395">
    <property type="protein sequence ID" value="ATN96001.1"/>
    <property type="molecule type" value="mRNA"/>
</dbReference>
<keyword evidence="9 14" id="KW-0560">Oxidoreductase</keyword>
<dbReference type="SMR" id="A0A2D1GSF0"/>
<evidence type="ECO:0000256" key="3">
    <source>
        <dbReference type="ARBA" id="ARBA00004406"/>
    </source>
</evidence>
<dbReference type="InterPro" id="IPR017972">
    <property type="entry name" value="Cyt_P450_CS"/>
</dbReference>
<dbReference type="FunFam" id="1.10.630.10:FF:000042">
    <property type="entry name" value="Cytochrome P450"/>
    <property type="match status" value="1"/>
</dbReference>
<dbReference type="PRINTS" id="PR00385">
    <property type="entry name" value="P450"/>
</dbReference>
<evidence type="ECO:0000256" key="6">
    <source>
        <dbReference type="ARBA" id="ARBA00022723"/>
    </source>
</evidence>
<keyword evidence="5 13" id="KW-0349">Heme</keyword>
<evidence type="ECO:0000256" key="2">
    <source>
        <dbReference type="ARBA" id="ARBA00004174"/>
    </source>
</evidence>
<feature type="transmembrane region" description="Helical" evidence="15">
    <location>
        <begin position="6"/>
        <end position="26"/>
    </location>
</feature>
<protein>
    <submittedName>
        <fullName evidence="16">Cytochrome P450 6DC1</fullName>
    </submittedName>
</protein>
<dbReference type="SUPFAM" id="SSF48264">
    <property type="entry name" value="Cytochrome P450"/>
    <property type="match status" value="1"/>
</dbReference>
<evidence type="ECO:0000256" key="12">
    <source>
        <dbReference type="ARBA" id="ARBA00023136"/>
    </source>
</evidence>
<dbReference type="InterPro" id="IPR050476">
    <property type="entry name" value="Insect_CytP450_Detox"/>
</dbReference>
<dbReference type="Proteomes" id="UP001154329">
    <property type="component" value="Chromosome 1"/>
</dbReference>
<evidence type="ECO:0000313" key="16">
    <source>
        <dbReference type="EMBL" id="ATN96001.1"/>
    </source>
</evidence>
<keyword evidence="15" id="KW-0812">Transmembrane</keyword>
<reference evidence="16" key="1">
    <citation type="submission" date="2017-07" db="EMBL/GenBank/DDBJ databases">
        <authorList>
            <person name="Sun Z.S."/>
            <person name="Albrecht U."/>
            <person name="Echele G."/>
            <person name="Lee C.C."/>
        </authorList>
    </citation>
    <scope>NUCLEOTIDE SEQUENCE</scope>
</reference>
<evidence type="ECO:0000256" key="7">
    <source>
        <dbReference type="ARBA" id="ARBA00022824"/>
    </source>
</evidence>
<dbReference type="PROSITE" id="PS00086">
    <property type="entry name" value="CYTOCHROME_P450"/>
    <property type="match status" value="1"/>
</dbReference>
<dbReference type="InterPro" id="IPR001128">
    <property type="entry name" value="Cyt_P450"/>
</dbReference>
<reference evidence="17" key="2">
    <citation type="submission" date="2022-02" db="EMBL/GenBank/DDBJ databases">
        <authorList>
            <person name="King R."/>
        </authorList>
    </citation>
    <scope>NUCLEOTIDE SEQUENCE</scope>
</reference>
<dbReference type="PANTHER" id="PTHR24292:SF54">
    <property type="entry name" value="CYP9F3-RELATED"/>
    <property type="match status" value="1"/>
</dbReference>
<dbReference type="CDD" id="cd11056">
    <property type="entry name" value="CYP6-like"/>
    <property type="match status" value="1"/>
</dbReference>
<keyword evidence="18" id="KW-1185">Reference proteome</keyword>
<dbReference type="Pfam" id="PF00067">
    <property type="entry name" value="p450"/>
    <property type="match status" value="1"/>
</dbReference>
<dbReference type="EMBL" id="OU899034">
    <property type="protein sequence ID" value="CAH1711090.1"/>
    <property type="molecule type" value="Genomic_DNA"/>
</dbReference>
<evidence type="ECO:0000256" key="14">
    <source>
        <dbReference type="RuleBase" id="RU000461"/>
    </source>
</evidence>
<evidence type="ECO:0000256" key="15">
    <source>
        <dbReference type="SAM" id="Phobius"/>
    </source>
</evidence>
<keyword evidence="11 14" id="KW-0503">Monooxygenase</keyword>
<evidence type="ECO:0000256" key="11">
    <source>
        <dbReference type="ARBA" id="ARBA00023033"/>
    </source>
</evidence>
<comment type="similarity">
    <text evidence="4 14">Belongs to the cytochrome P450 family.</text>
</comment>
<keyword evidence="7" id="KW-0256">Endoplasmic reticulum</keyword>
<evidence type="ECO:0000256" key="5">
    <source>
        <dbReference type="ARBA" id="ARBA00022617"/>
    </source>
</evidence>
<gene>
    <name evidence="17" type="ORF">APHIGO_LOCUS1469</name>
</gene>
<evidence type="ECO:0000256" key="13">
    <source>
        <dbReference type="PIRSR" id="PIRSR602401-1"/>
    </source>
</evidence>
<dbReference type="GO" id="GO:0016705">
    <property type="term" value="F:oxidoreductase activity, acting on paired donors, with incorporation or reduction of molecular oxygen"/>
    <property type="evidence" value="ECO:0007669"/>
    <property type="project" value="InterPro"/>
</dbReference>
<keyword evidence="12 15" id="KW-0472">Membrane</keyword>
<accession>A0A2D1GSF0</accession>
<evidence type="ECO:0000256" key="8">
    <source>
        <dbReference type="ARBA" id="ARBA00022848"/>
    </source>
</evidence>
<comment type="cofactor">
    <cofactor evidence="1 13">
        <name>heme</name>
        <dbReference type="ChEBI" id="CHEBI:30413"/>
    </cofactor>
</comment>
<keyword evidence="8" id="KW-0492">Microsome</keyword>
<dbReference type="PANTHER" id="PTHR24292">
    <property type="entry name" value="CYTOCHROME P450"/>
    <property type="match status" value="1"/>
</dbReference>
<keyword evidence="15" id="KW-1133">Transmembrane helix</keyword>
<evidence type="ECO:0000313" key="18">
    <source>
        <dbReference type="Proteomes" id="UP001154329"/>
    </source>
</evidence>
<evidence type="ECO:0000256" key="1">
    <source>
        <dbReference type="ARBA" id="ARBA00001971"/>
    </source>
</evidence>
<evidence type="ECO:0000256" key="4">
    <source>
        <dbReference type="ARBA" id="ARBA00010617"/>
    </source>
</evidence>
<dbReference type="Gene3D" id="1.10.630.10">
    <property type="entry name" value="Cytochrome P450"/>
    <property type="match status" value="1"/>
</dbReference>
<keyword evidence="6 13" id="KW-0479">Metal-binding</keyword>
<dbReference type="InterPro" id="IPR002401">
    <property type="entry name" value="Cyt_P450_E_grp-I"/>
</dbReference>